<dbReference type="SUPFAM" id="SSF51161">
    <property type="entry name" value="Trimeric LpxA-like enzymes"/>
    <property type="match status" value="1"/>
</dbReference>
<comment type="caution">
    <text evidence="1">The sequence shown here is derived from an EMBL/GenBank/DDBJ whole genome shotgun (WGS) entry which is preliminary data.</text>
</comment>
<dbReference type="InterPro" id="IPR051159">
    <property type="entry name" value="Hexapeptide_acetyltransf"/>
</dbReference>
<protein>
    <submittedName>
        <fullName evidence="1">Acetyltransferase</fullName>
    </submittedName>
</protein>
<dbReference type="PANTHER" id="PTHR23416:SF78">
    <property type="entry name" value="LIPOPOLYSACCHARIDE BIOSYNTHESIS O-ACETYL TRANSFERASE WBBJ-RELATED"/>
    <property type="match status" value="1"/>
</dbReference>
<gene>
    <name evidence="1" type="ORF">QR79_03945</name>
</gene>
<proteinExistence type="predicted"/>
<dbReference type="PANTHER" id="PTHR23416">
    <property type="entry name" value="SIALIC ACID SYNTHASE-RELATED"/>
    <property type="match status" value="1"/>
</dbReference>
<dbReference type="CDD" id="cd03349">
    <property type="entry name" value="LbH_XAT"/>
    <property type="match status" value="1"/>
</dbReference>
<evidence type="ECO:0000313" key="1">
    <source>
        <dbReference type="EMBL" id="KMO26147.1"/>
    </source>
</evidence>
<reference evidence="1 2" key="1">
    <citation type="submission" date="2014-11" db="EMBL/GenBank/DDBJ databases">
        <title>Comparative genomics of Methylobacterium species.</title>
        <authorList>
            <person name="Chaudhry V."/>
            <person name="Patil P.B."/>
        </authorList>
    </citation>
    <scope>NUCLEOTIDE SEQUENCE [LARGE SCALE GENOMIC DNA]</scope>
    <source>
        <strain evidence="1 2">SE3.6</strain>
    </source>
</reference>
<organism evidence="1 2">
    <name type="scientific">Methylobacterium indicum</name>
    <dbReference type="NCBI Taxonomy" id="1775910"/>
    <lineage>
        <taxon>Bacteria</taxon>
        <taxon>Pseudomonadati</taxon>
        <taxon>Pseudomonadota</taxon>
        <taxon>Alphaproteobacteria</taxon>
        <taxon>Hyphomicrobiales</taxon>
        <taxon>Methylobacteriaceae</taxon>
        <taxon>Methylobacterium</taxon>
    </lineage>
</organism>
<sequence length="209" mass="22447">MTIKPNPTFSELTRLRLASEIATWGWEIGDHTYGVPRILEPDLARLRIGRFCSIGPNVTIVLGNHRTDLVTTYPFRAINALSGAWPTAADASDDHDTRGDVSIGHDVWLGANCTILSGTEIGSGAIVGAGSLVRGQVPPYAIVAGNPAKVVRYRFEPGTIARLLQVAWWDWSEEKISAAMPAILSPDLETFLAMAEGDPAARGLEGEAL</sequence>
<dbReference type="InterPro" id="IPR011004">
    <property type="entry name" value="Trimer_LpxA-like_sf"/>
</dbReference>
<keyword evidence="2" id="KW-1185">Reference proteome</keyword>
<dbReference type="EMBL" id="JTHG01000031">
    <property type="protein sequence ID" value="KMO26147.1"/>
    <property type="molecule type" value="Genomic_DNA"/>
</dbReference>
<dbReference type="Proteomes" id="UP000036471">
    <property type="component" value="Unassembled WGS sequence"/>
</dbReference>
<dbReference type="InterPro" id="IPR001451">
    <property type="entry name" value="Hexapep"/>
</dbReference>
<dbReference type="RefSeq" id="WP_048430002.1">
    <property type="nucleotide sequence ID" value="NZ_JTHF01000212.1"/>
</dbReference>
<dbReference type="Gene3D" id="2.160.10.10">
    <property type="entry name" value="Hexapeptide repeat proteins"/>
    <property type="match status" value="1"/>
</dbReference>
<accession>A0ABR5HHV0</accession>
<evidence type="ECO:0000313" key="2">
    <source>
        <dbReference type="Proteomes" id="UP000036471"/>
    </source>
</evidence>
<name>A0ABR5HHV0_9HYPH</name>
<dbReference type="Pfam" id="PF00132">
    <property type="entry name" value="Hexapep"/>
    <property type="match status" value="1"/>
</dbReference>